<keyword evidence="2" id="KW-0812">Transmembrane</keyword>
<evidence type="ECO:0000256" key="1">
    <source>
        <dbReference type="SAM" id="MobiDB-lite"/>
    </source>
</evidence>
<sequence length="84" mass="9249">MDRLSIVLIFMTGPALVGGLLILVLSLGYYNWQPIAAAIAIGLILTWPAAYAVSRWIKRDDPGWRSRSGKTDSKPDDSVDFPET</sequence>
<keyword evidence="4" id="KW-1185">Reference proteome</keyword>
<name>A0A1G6I9V0_9RHOB</name>
<keyword evidence="2" id="KW-0472">Membrane</keyword>
<feature type="transmembrane region" description="Helical" evidence="2">
    <location>
        <begin position="35"/>
        <end position="57"/>
    </location>
</feature>
<dbReference type="RefSeq" id="WP_093026732.1">
    <property type="nucleotide sequence ID" value="NZ_FMZV01000001.1"/>
</dbReference>
<accession>A0A1G6I9V0</accession>
<evidence type="ECO:0000313" key="4">
    <source>
        <dbReference type="Proteomes" id="UP000199628"/>
    </source>
</evidence>
<dbReference type="STRING" id="639004.SAMN04488239_10167"/>
<evidence type="ECO:0000256" key="2">
    <source>
        <dbReference type="SAM" id="Phobius"/>
    </source>
</evidence>
<dbReference type="AlphaFoldDB" id="A0A1G6I9V0"/>
<organism evidence="3 4">
    <name type="scientific">Ruegeria marina</name>
    <dbReference type="NCBI Taxonomy" id="639004"/>
    <lineage>
        <taxon>Bacteria</taxon>
        <taxon>Pseudomonadati</taxon>
        <taxon>Pseudomonadota</taxon>
        <taxon>Alphaproteobacteria</taxon>
        <taxon>Rhodobacterales</taxon>
        <taxon>Roseobacteraceae</taxon>
        <taxon>Ruegeria</taxon>
    </lineage>
</organism>
<feature type="region of interest" description="Disordered" evidence="1">
    <location>
        <begin position="60"/>
        <end position="84"/>
    </location>
</feature>
<dbReference type="OrthoDB" id="7870164at2"/>
<reference evidence="4" key="1">
    <citation type="submission" date="2016-10" db="EMBL/GenBank/DDBJ databases">
        <authorList>
            <person name="Varghese N."/>
            <person name="Submissions S."/>
        </authorList>
    </citation>
    <scope>NUCLEOTIDE SEQUENCE [LARGE SCALE GENOMIC DNA]</scope>
    <source>
        <strain evidence="4">CGMCC 1.9108</strain>
    </source>
</reference>
<feature type="transmembrane region" description="Helical" evidence="2">
    <location>
        <begin position="7"/>
        <end position="29"/>
    </location>
</feature>
<proteinExistence type="predicted"/>
<gene>
    <name evidence="3" type="ORF">SAMN04488239_10167</name>
</gene>
<dbReference type="EMBL" id="FMZV01000001">
    <property type="protein sequence ID" value="SDC03329.1"/>
    <property type="molecule type" value="Genomic_DNA"/>
</dbReference>
<dbReference type="Proteomes" id="UP000199628">
    <property type="component" value="Unassembled WGS sequence"/>
</dbReference>
<evidence type="ECO:0000313" key="3">
    <source>
        <dbReference type="EMBL" id="SDC03329.1"/>
    </source>
</evidence>
<protein>
    <submittedName>
        <fullName evidence="3">Uncharacterized protein</fullName>
    </submittedName>
</protein>
<feature type="compositionally biased region" description="Basic and acidic residues" evidence="1">
    <location>
        <begin position="60"/>
        <end position="77"/>
    </location>
</feature>
<keyword evidence="2" id="KW-1133">Transmembrane helix</keyword>